<dbReference type="Pfam" id="PF08565">
    <property type="entry name" value="CDC37_M"/>
    <property type="match status" value="1"/>
</dbReference>
<dbReference type="PANTHER" id="PTHR12800">
    <property type="entry name" value="CDC37-RELATED"/>
    <property type="match status" value="1"/>
</dbReference>
<dbReference type="OrthoDB" id="440202at2759"/>
<dbReference type="SMART" id="SM01071">
    <property type="entry name" value="CDC37_N"/>
    <property type="match status" value="1"/>
</dbReference>
<sequence>MVGKLNYSKWDNLELSDDSDIEVHPNIDKKSFVRWKQQDIHQKREQRKQEIQQLKAESETNEQLKPRVDEILKQTKSEGPAYYSREVSRLSAGRQERGNKDGPNGPTIDDMILSLLLQINQEPSVKGKEPSDPALIEGLAAQLEHHSSQLTKRQQQIKDELAKMEAEDAKKITSDGIREGWSSGHVSKAEPEPAPKPKPAKPAKSSKVTSIETLNSPSAAGSSSQAQAADSDAEETDDEEDVPEVSTSMRQFANLPSTIPSSLDLSASSLPSSFNPAKNLNEGAFEVALKFLAAHKELLREDSGTTDALLVEAFQAEMRGESAYARRCTEKGLMIQYCNKLGKDGVALFFRKMSSGDGRASVVYLNDVLQTYTRIRDRSKALSESSASGGGGEGEEQIQLVAEDPSTVISFEVPDGPAPEHIQLEGEGTEGMDLDRVREFLDRRWQIFCGFDAEMQEALKTKELDKVNRVLGKMKCEEAEKVVGLLDEAGILNFSSSEVKDETGR</sequence>
<dbReference type="InterPro" id="IPR013873">
    <property type="entry name" value="Cdc37_C"/>
</dbReference>
<evidence type="ECO:0000259" key="7">
    <source>
        <dbReference type="SMART" id="SM01069"/>
    </source>
</evidence>
<feature type="region of interest" description="Disordered" evidence="6">
    <location>
        <begin position="38"/>
        <end position="109"/>
    </location>
</feature>
<dbReference type="GO" id="GO:0031072">
    <property type="term" value="F:heat shock protein binding"/>
    <property type="evidence" value="ECO:0007669"/>
    <property type="project" value="TreeGrafter"/>
</dbReference>
<evidence type="ECO:0000256" key="5">
    <source>
        <dbReference type="ARBA" id="ARBA00031396"/>
    </source>
</evidence>
<dbReference type="Gene3D" id="1.20.58.610">
    <property type="entry name" value="Cdc37, Hsp90 binding domain"/>
    <property type="match status" value="1"/>
</dbReference>
<dbReference type="RefSeq" id="XP_007880915.1">
    <property type="nucleotide sequence ID" value="XM_007882724.1"/>
</dbReference>
<evidence type="ECO:0000259" key="9">
    <source>
        <dbReference type="SMART" id="SM01071"/>
    </source>
</evidence>
<dbReference type="HOGENOM" id="CLU_033261_0_0_1"/>
<evidence type="ECO:0000256" key="2">
    <source>
        <dbReference type="ARBA" id="ARBA00006222"/>
    </source>
</evidence>
<dbReference type="Proteomes" id="UP000053664">
    <property type="component" value="Unassembled WGS sequence"/>
</dbReference>
<dbReference type="GO" id="GO:0005737">
    <property type="term" value="C:cytoplasm"/>
    <property type="evidence" value="ECO:0007669"/>
    <property type="project" value="UniProtKB-SubCell"/>
</dbReference>
<feature type="compositionally biased region" description="Basic and acidic residues" evidence="6">
    <location>
        <begin position="38"/>
        <end position="76"/>
    </location>
</feature>
<evidence type="ECO:0000313" key="11">
    <source>
        <dbReference type="Proteomes" id="UP000053664"/>
    </source>
</evidence>
<evidence type="ECO:0000256" key="1">
    <source>
        <dbReference type="ARBA" id="ARBA00004496"/>
    </source>
</evidence>
<feature type="compositionally biased region" description="Acidic residues" evidence="6">
    <location>
        <begin position="231"/>
        <end position="243"/>
    </location>
</feature>
<dbReference type="GeneID" id="19319292"/>
<dbReference type="InterPro" id="IPR013855">
    <property type="entry name" value="Cdc37_N_dom"/>
</dbReference>
<evidence type="ECO:0000313" key="10">
    <source>
        <dbReference type="EMBL" id="EPQ27272.1"/>
    </source>
</evidence>
<dbReference type="SMART" id="SM01069">
    <property type="entry name" value="CDC37_C"/>
    <property type="match status" value="1"/>
</dbReference>
<dbReference type="Pfam" id="PF08564">
    <property type="entry name" value="CDC37_C"/>
    <property type="match status" value="1"/>
</dbReference>
<dbReference type="PANTHER" id="PTHR12800:SF4">
    <property type="entry name" value="HSP90 CO-CHAPERONE CDC37"/>
    <property type="match status" value="1"/>
</dbReference>
<evidence type="ECO:0000256" key="6">
    <source>
        <dbReference type="SAM" id="MobiDB-lite"/>
    </source>
</evidence>
<feature type="compositionally biased region" description="Low complexity" evidence="6">
    <location>
        <begin position="216"/>
        <end position="230"/>
    </location>
</feature>
<dbReference type="eggNOG" id="KOG2260">
    <property type="taxonomic scope" value="Eukaryota"/>
</dbReference>
<proteinExistence type="inferred from homology"/>
<dbReference type="GO" id="GO:0051082">
    <property type="term" value="F:unfolded protein binding"/>
    <property type="evidence" value="ECO:0007669"/>
    <property type="project" value="TreeGrafter"/>
</dbReference>
<evidence type="ECO:0000259" key="8">
    <source>
        <dbReference type="SMART" id="SM01070"/>
    </source>
</evidence>
<dbReference type="InterPro" id="IPR038189">
    <property type="entry name" value="Cdc37_Hsp90-bd_sf"/>
</dbReference>
<dbReference type="AlphaFoldDB" id="A0A061H3A3"/>
<protein>
    <recommendedName>
        <fullName evidence="5">Hsp90 chaperone protein kinase-targeting subunit</fullName>
    </recommendedName>
</protein>
<feature type="compositionally biased region" description="Basic and acidic residues" evidence="6">
    <location>
        <begin position="167"/>
        <end position="178"/>
    </location>
</feature>
<gene>
    <name evidence="10" type="ORF">PFL1_05195</name>
</gene>
<comment type="similarity">
    <text evidence="2">Belongs to the CDC37 family.</text>
</comment>
<name>A0A061H3A3_9BASI</name>
<feature type="domain" description="Cdc37 N-terminal" evidence="9">
    <location>
        <begin position="4"/>
        <end position="184"/>
    </location>
</feature>
<organism evidence="10 11">
    <name type="scientific">Pseudozyma flocculosa PF-1</name>
    <dbReference type="NCBI Taxonomy" id="1277687"/>
    <lineage>
        <taxon>Eukaryota</taxon>
        <taxon>Fungi</taxon>
        <taxon>Dikarya</taxon>
        <taxon>Basidiomycota</taxon>
        <taxon>Ustilaginomycotina</taxon>
        <taxon>Ustilaginomycetes</taxon>
        <taxon>Ustilaginales</taxon>
        <taxon>Ustilaginaceae</taxon>
        <taxon>Pseudozyma</taxon>
    </lineage>
</organism>
<dbReference type="KEGG" id="pfp:PFL1_05195"/>
<dbReference type="GO" id="GO:0051087">
    <property type="term" value="F:protein-folding chaperone binding"/>
    <property type="evidence" value="ECO:0007669"/>
    <property type="project" value="TreeGrafter"/>
</dbReference>
<dbReference type="Pfam" id="PF03234">
    <property type="entry name" value="CDC37_N"/>
    <property type="match status" value="1"/>
</dbReference>
<keyword evidence="3" id="KW-0963">Cytoplasm</keyword>
<dbReference type="GO" id="GO:0019901">
    <property type="term" value="F:protein kinase binding"/>
    <property type="evidence" value="ECO:0007669"/>
    <property type="project" value="InterPro"/>
</dbReference>
<dbReference type="SMART" id="SM01070">
    <property type="entry name" value="CDC37_M"/>
    <property type="match status" value="1"/>
</dbReference>
<feature type="domain" description="Cdc37 Hsp90 binding" evidence="8">
    <location>
        <begin position="187"/>
        <end position="394"/>
    </location>
</feature>
<comment type="subcellular location">
    <subcellularLocation>
        <location evidence="1">Cytoplasm</location>
    </subcellularLocation>
</comment>
<evidence type="ECO:0000256" key="4">
    <source>
        <dbReference type="ARBA" id="ARBA00023186"/>
    </source>
</evidence>
<feature type="domain" description="Cdc37 C-terminal" evidence="7">
    <location>
        <begin position="411"/>
        <end position="505"/>
    </location>
</feature>
<dbReference type="InterPro" id="IPR004918">
    <property type="entry name" value="Cdc37"/>
</dbReference>
<keyword evidence="4" id="KW-0143">Chaperone</keyword>
<dbReference type="InterPro" id="IPR013874">
    <property type="entry name" value="Cdc37_Hsp90-bd"/>
</dbReference>
<dbReference type="GO" id="GO:0006457">
    <property type="term" value="P:protein folding"/>
    <property type="evidence" value="ECO:0007669"/>
    <property type="project" value="TreeGrafter"/>
</dbReference>
<accession>A0A061H3A3</accession>
<feature type="region of interest" description="Disordered" evidence="6">
    <location>
        <begin position="167"/>
        <end position="246"/>
    </location>
</feature>
<dbReference type="GO" id="GO:0050821">
    <property type="term" value="P:protein stabilization"/>
    <property type="evidence" value="ECO:0007669"/>
    <property type="project" value="TreeGrafter"/>
</dbReference>
<reference evidence="10 11" key="1">
    <citation type="journal article" date="2013" name="Plant Cell">
        <title>The transition from a phytopathogenic smut ancestor to an anamorphic biocontrol agent deciphered by comparative whole-genome analysis.</title>
        <authorList>
            <person name="Lefebvre F."/>
            <person name="Joly D.L."/>
            <person name="Labbe C."/>
            <person name="Teichmann B."/>
            <person name="Linning R."/>
            <person name="Belzile F."/>
            <person name="Bakkeren G."/>
            <person name="Belanger R.R."/>
        </authorList>
    </citation>
    <scope>NUCLEOTIDE SEQUENCE [LARGE SCALE GENOMIC DNA]</scope>
    <source>
        <strain evidence="10 11">PF-1</strain>
    </source>
</reference>
<evidence type="ECO:0000256" key="3">
    <source>
        <dbReference type="ARBA" id="ARBA00022490"/>
    </source>
</evidence>
<dbReference type="SUPFAM" id="SSF101391">
    <property type="entry name" value="Hsp90 co-chaperone CDC37"/>
    <property type="match status" value="1"/>
</dbReference>
<dbReference type="EMBL" id="KE361640">
    <property type="protein sequence ID" value="EPQ27272.1"/>
    <property type="molecule type" value="Genomic_DNA"/>
</dbReference>